<evidence type="ECO:0000313" key="1">
    <source>
        <dbReference type="EMBL" id="BBX33713.1"/>
    </source>
</evidence>
<gene>
    <name evidence="2" type="ORF">hbim_01689</name>
    <name evidence="1" type="ORF">MMAGJ_29950</name>
</gene>
<dbReference type="Gene3D" id="3.40.50.1240">
    <property type="entry name" value="Phosphoglycerate mutase-like"/>
    <property type="match status" value="1"/>
</dbReference>
<dbReference type="SUPFAM" id="SSF53254">
    <property type="entry name" value="Phosphoglycerate mutase-like"/>
    <property type="match status" value="1"/>
</dbReference>
<dbReference type="AlphaFoldDB" id="A0AAI8XME4"/>
<dbReference type="InterPro" id="IPR013078">
    <property type="entry name" value="His_Pase_superF_clade-1"/>
</dbReference>
<dbReference type="GO" id="GO:0005737">
    <property type="term" value="C:cytoplasm"/>
    <property type="evidence" value="ECO:0007669"/>
    <property type="project" value="TreeGrafter"/>
</dbReference>
<dbReference type="PANTHER" id="PTHR48100:SF62">
    <property type="entry name" value="GLUCOSYL-3-PHOSPHOGLYCERATE PHOSPHATASE"/>
    <property type="match status" value="1"/>
</dbReference>
<dbReference type="EMBL" id="AP022567">
    <property type="protein sequence ID" value="BBX33713.1"/>
    <property type="molecule type" value="Genomic_DNA"/>
</dbReference>
<dbReference type="Proteomes" id="UP001241092">
    <property type="component" value="Chromosome"/>
</dbReference>
<protein>
    <submittedName>
        <fullName evidence="1">Phosphoglycerate mutase</fullName>
    </submittedName>
</protein>
<dbReference type="GO" id="GO:0016791">
    <property type="term" value="F:phosphatase activity"/>
    <property type="evidence" value="ECO:0007669"/>
    <property type="project" value="TreeGrafter"/>
</dbReference>
<dbReference type="SMART" id="SM00855">
    <property type="entry name" value="PGAM"/>
    <property type="match status" value="1"/>
</dbReference>
<dbReference type="EMBL" id="AP027452">
    <property type="protein sequence ID" value="BDY27762.1"/>
    <property type="molecule type" value="Genomic_DNA"/>
</dbReference>
<dbReference type="PANTHER" id="PTHR48100">
    <property type="entry name" value="BROAD-SPECIFICITY PHOSPHATASE YOR283W-RELATED"/>
    <property type="match status" value="1"/>
</dbReference>
<dbReference type="Pfam" id="PF00300">
    <property type="entry name" value="His_Phos_1"/>
    <property type="match status" value="1"/>
</dbReference>
<accession>A0AAI8XME4</accession>
<reference evidence="2" key="3">
    <citation type="submission" date="2023-03" db="EMBL/GenBank/DDBJ databases">
        <title>Draft genome sequence of a Mycolicibacterium mageritense strain H4_3_1 isolated from a hybrid biological-inorganic system reactor.</title>
        <authorList>
            <person name="Feng X."/>
            <person name="Kazama D."/>
            <person name="Sato K."/>
            <person name="Kobayashi H."/>
        </authorList>
    </citation>
    <scope>NUCLEOTIDE SEQUENCE</scope>
    <source>
        <strain evidence="2">H4_3_1</strain>
    </source>
</reference>
<reference evidence="1" key="2">
    <citation type="submission" date="2020-02" db="EMBL/GenBank/DDBJ databases">
        <authorList>
            <person name="Matsumoto Y."/>
            <person name="Kinjo T."/>
            <person name="Motooka D."/>
            <person name="Nabeya D."/>
            <person name="Jung N."/>
            <person name="Uechi K."/>
            <person name="Horii T."/>
            <person name="Iida T."/>
            <person name="Fujita J."/>
            <person name="Nakamura S."/>
        </authorList>
    </citation>
    <scope>NUCLEOTIDE SEQUENCE</scope>
    <source>
        <strain evidence="1">JCM 12375</strain>
    </source>
</reference>
<dbReference type="InterPro" id="IPR050275">
    <property type="entry name" value="PGM_Phosphatase"/>
</dbReference>
<keyword evidence="3" id="KW-1185">Reference proteome</keyword>
<reference evidence="1 3" key="1">
    <citation type="journal article" date="2019" name="Emerg. Microbes Infect.">
        <title>Comprehensive subspecies identification of 175 nontuberculous mycobacteria species based on 7547 genomic profiles.</title>
        <authorList>
            <person name="Matsumoto Y."/>
            <person name="Kinjo T."/>
            <person name="Motooka D."/>
            <person name="Nabeya D."/>
            <person name="Jung N."/>
            <person name="Uechi K."/>
            <person name="Horii T."/>
            <person name="Iida T."/>
            <person name="Fujita J."/>
            <person name="Nakamura S."/>
        </authorList>
    </citation>
    <scope>NUCLEOTIDE SEQUENCE [LARGE SCALE GENOMIC DNA]</scope>
    <source>
        <strain evidence="1 3">JCM 12375</strain>
    </source>
</reference>
<organism evidence="2 4">
    <name type="scientific">Mycolicibacterium mageritense</name>
    <name type="common">Mycobacterium mageritense</name>
    <dbReference type="NCBI Taxonomy" id="53462"/>
    <lineage>
        <taxon>Bacteria</taxon>
        <taxon>Bacillati</taxon>
        <taxon>Actinomycetota</taxon>
        <taxon>Actinomycetes</taxon>
        <taxon>Mycobacteriales</taxon>
        <taxon>Mycobacteriaceae</taxon>
        <taxon>Mycolicibacterium</taxon>
    </lineage>
</organism>
<evidence type="ECO:0000313" key="3">
    <source>
        <dbReference type="Proteomes" id="UP000465622"/>
    </source>
</evidence>
<evidence type="ECO:0000313" key="2">
    <source>
        <dbReference type="EMBL" id="BDY27762.1"/>
    </source>
</evidence>
<dbReference type="CDD" id="cd07067">
    <property type="entry name" value="HP_PGM_like"/>
    <property type="match status" value="1"/>
</dbReference>
<dbReference type="InterPro" id="IPR029033">
    <property type="entry name" value="His_PPase_superfam"/>
</dbReference>
<name>A0AAI8XME4_MYCME</name>
<sequence length="231" mass="24698">MLALSAAVPLPTYGVTVQLLLVRHALPLRSEPGQGSDPDLSEVGLEQANRLPAALARFPVSRLVSSPQRRAVQTAGPLAEKLGLTVDVDDRLAEYDRDMSHYVPIEDIAKENPEELARLAGGHLPSGVDEDAFSARIGAAIEDLVAASDHDETVAVFSHGGVINVLLHQILGTERLLSFHVDYASVTRVLSSRSGKLAVASVNGTEHVWDLLPRNSPMSARAKSNEHGGKQ</sequence>
<dbReference type="Proteomes" id="UP000465622">
    <property type="component" value="Chromosome"/>
</dbReference>
<evidence type="ECO:0000313" key="4">
    <source>
        <dbReference type="Proteomes" id="UP001241092"/>
    </source>
</evidence>
<proteinExistence type="predicted"/>